<feature type="transmembrane region" description="Helical" evidence="7">
    <location>
        <begin position="327"/>
        <end position="349"/>
    </location>
</feature>
<dbReference type="SMART" id="SM00283">
    <property type="entry name" value="MA"/>
    <property type="match status" value="1"/>
</dbReference>
<keyword evidence="2" id="KW-0997">Cell inner membrane</keyword>
<dbReference type="CDD" id="cd12913">
    <property type="entry name" value="PDC1_MCP_like"/>
    <property type="match status" value="1"/>
</dbReference>
<evidence type="ECO:0000259" key="8">
    <source>
        <dbReference type="PROSITE" id="PS50111"/>
    </source>
</evidence>
<sequence length="701" mass="73460">MGLKLSVSAKLVLASAFVLVVGLLIGGVVMGTTAQSETEDLALSEGRALGQAIARDIQADLEEGLVIARELSKTFATLKAQGVTDRAVFDAILEETMKSNPALAGAWAGYEPDALDGRDEAFVGGGPQTDDSGRYLSYWYDFGDAAGLTLYHLESMESAGDQGKYYQVPLTTGREFVTEPTVWDIDGTIVFLTSLAVPIKDGGRTIGVVGVDLKLSDIWGALADTRPLGSGSVFVISNAGQWVAMPDADARGKPVTETLPALRSALPAITAGEAFEMASEGLSDSPVLAHADYTHLFTPIPLGESDLSWSVMVNLQDAAINAPANRLAWILAITGAVLLVVLVAALWLVGRRLINRPMSGLVSAIAAIEKGDTTVAISGQDRTDEVGAISRALDSFKANLARMRDMEQERQRAEAEASEERRRNRLEMADTFEASVGEIMGGVARAVEDMEAVARTMSERVQTVDEQATSVASASEEASTNVSTVASATEELTSSIDEIGSQVQRASTVAAEAVDQATDADRRVGSLAEAADRIGQVVTLITDIANQTNLLALNATIEAARAGDAGKGFAVVANEVKTLASQTAKATEEISGQIGAIQSETQQTVGVIKAVSETIGSISSIASAIAAAIEEQGAATREIARNVQQASEGTHHVSETIAAVSAETTNNRRSAEDVQAAAHALSERSGALQDQIRSFLATVRA</sequence>
<dbReference type="PROSITE" id="PS50192">
    <property type="entry name" value="T_SNARE"/>
    <property type="match status" value="1"/>
</dbReference>
<protein>
    <submittedName>
        <fullName evidence="11">HAMP domain-containing protein</fullName>
    </submittedName>
</protein>
<dbReference type="RefSeq" id="WP_153345060.1">
    <property type="nucleotide sequence ID" value="NZ_WIVE01000045.1"/>
</dbReference>
<dbReference type="InterPro" id="IPR004089">
    <property type="entry name" value="MCPsignal_dom"/>
</dbReference>
<keyword evidence="7" id="KW-0812">Transmembrane</keyword>
<keyword evidence="12" id="KW-1185">Reference proteome</keyword>
<name>A0A7X1ZFQ4_9PROT</name>
<reference evidence="11 12" key="1">
    <citation type="submission" date="2019-10" db="EMBL/GenBank/DDBJ databases">
        <title>Draft whole-genome sequence of the purple nonsulfur photosynthetic bacterium Roseospira navarrensis DSM 15114.</title>
        <authorList>
            <person name="Kyndt J.A."/>
            <person name="Meyer T.E."/>
        </authorList>
    </citation>
    <scope>NUCLEOTIDE SEQUENCE [LARGE SCALE GENOMIC DNA]</scope>
    <source>
        <strain evidence="11 12">DSM 15114</strain>
    </source>
</reference>
<feature type="coiled-coil region" evidence="6">
    <location>
        <begin position="396"/>
        <end position="423"/>
    </location>
</feature>
<evidence type="ECO:0000313" key="12">
    <source>
        <dbReference type="Proteomes" id="UP000434582"/>
    </source>
</evidence>
<dbReference type="InterPro" id="IPR000727">
    <property type="entry name" value="T_SNARE_dom"/>
</dbReference>
<dbReference type="OrthoDB" id="9814362at2"/>
<dbReference type="PROSITE" id="PS50885">
    <property type="entry name" value="HAMP"/>
    <property type="match status" value="1"/>
</dbReference>
<dbReference type="InterPro" id="IPR003660">
    <property type="entry name" value="HAMP_dom"/>
</dbReference>
<dbReference type="SUPFAM" id="SSF58104">
    <property type="entry name" value="Methyl-accepting chemotaxis protein (MCP) signaling domain"/>
    <property type="match status" value="1"/>
</dbReference>
<proteinExistence type="inferred from homology"/>
<dbReference type="Pfam" id="PF00672">
    <property type="entry name" value="HAMP"/>
    <property type="match status" value="1"/>
</dbReference>
<accession>A0A7X1ZFQ4</accession>
<feature type="domain" description="HAMP" evidence="10">
    <location>
        <begin position="352"/>
        <end position="405"/>
    </location>
</feature>
<dbReference type="Gene3D" id="1.10.287.950">
    <property type="entry name" value="Methyl-accepting chemotaxis protein"/>
    <property type="match status" value="1"/>
</dbReference>
<dbReference type="PANTHER" id="PTHR32089">
    <property type="entry name" value="METHYL-ACCEPTING CHEMOTAXIS PROTEIN MCPB"/>
    <property type="match status" value="1"/>
</dbReference>
<comment type="similarity">
    <text evidence="4">Belongs to the methyl-accepting chemotaxis (MCP) protein family.</text>
</comment>
<keyword evidence="2" id="KW-1003">Cell membrane</keyword>
<dbReference type="AlphaFoldDB" id="A0A7X1ZFQ4"/>
<comment type="caution">
    <text evidence="11">The sequence shown here is derived from an EMBL/GenBank/DDBJ whole genome shotgun (WGS) entry which is preliminary data.</text>
</comment>
<dbReference type="EMBL" id="WIVE01000045">
    <property type="protein sequence ID" value="MQX37512.1"/>
    <property type="molecule type" value="Genomic_DNA"/>
</dbReference>
<evidence type="ECO:0000256" key="6">
    <source>
        <dbReference type="SAM" id="Coils"/>
    </source>
</evidence>
<keyword evidence="7" id="KW-0472">Membrane</keyword>
<evidence type="ECO:0000256" key="1">
    <source>
        <dbReference type="ARBA" id="ARBA00004429"/>
    </source>
</evidence>
<keyword evidence="3 5" id="KW-0807">Transducer</keyword>
<dbReference type="Gene3D" id="6.10.340.10">
    <property type="match status" value="1"/>
</dbReference>
<dbReference type="Proteomes" id="UP000434582">
    <property type="component" value="Unassembled WGS sequence"/>
</dbReference>
<dbReference type="PROSITE" id="PS50111">
    <property type="entry name" value="CHEMOTAXIS_TRANSDUC_2"/>
    <property type="match status" value="1"/>
</dbReference>
<organism evidence="11 12">
    <name type="scientific">Roseospira navarrensis</name>
    <dbReference type="NCBI Taxonomy" id="140058"/>
    <lineage>
        <taxon>Bacteria</taxon>
        <taxon>Pseudomonadati</taxon>
        <taxon>Pseudomonadota</taxon>
        <taxon>Alphaproteobacteria</taxon>
        <taxon>Rhodospirillales</taxon>
        <taxon>Rhodospirillaceae</taxon>
        <taxon>Roseospira</taxon>
    </lineage>
</organism>
<keyword evidence="7" id="KW-1133">Transmembrane helix</keyword>
<dbReference type="Pfam" id="PF00015">
    <property type="entry name" value="MCPsignal"/>
    <property type="match status" value="1"/>
</dbReference>
<evidence type="ECO:0000256" key="4">
    <source>
        <dbReference type="ARBA" id="ARBA00029447"/>
    </source>
</evidence>
<dbReference type="GO" id="GO:0005886">
    <property type="term" value="C:plasma membrane"/>
    <property type="evidence" value="ECO:0007669"/>
    <property type="project" value="UniProtKB-SubCell"/>
</dbReference>
<evidence type="ECO:0000313" key="11">
    <source>
        <dbReference type="EMBL" id="MQX37512.1"/>
    </source>
</evidence>
<evidence type="ECO:0000259" key="9">
    <source>
        <dbReference type="PROSITE" id="PS50192"/>
    </source>
</evidence>
<dbReference type="SMART" id="SM00304">
    <property type="entry name" value="HAMP"/>
    <property type="match status" value="1"/>
</dbReference>
<feature type="domain" description="Methyl-accepting transducer" evidence="8">
    <location>
        <begin position="446"/>
        <end position="682"/>
    </location>
</feature>
<evidence type="ECO:0000259" key="10">
    <source>
        <dbReference type="PROSITE" id="PS50885"/>
    </source>
</evidence>
<evidence type="ECO:0000256" key="3">
    <source>
        <dbReference type="ARBA" id="ARBA00023224"/>
    </source>
</evidence>
<dbReference type="PANTHER" id="PTHR32089:SF112">
    <property type="entry name" value="LYSOZYME-LIKE PROTEIN-RELATED"/>
    <property type="match status" value="1"/>
</dbReference>
<dbReference type="Pfam" id="PF22673">
    <property type="entry name" value="MCP-like_PDC_1"/>
    <property type="match status" value="1"/>
</dbReference>
<evidence type="ECO:0000256" key="2">
    <source>
        <dbReference type="ARBA" id="ARBA00022519"/>
    </source>
</evidence>
<evidence type="ECO:0000256" key="5">
    <source>
        <dbReference type="PROSITE-ProRule" id="PRU00284"/>
    </source>
</evidence>
<gene>
    <name evidence="11" type="ORF">GHC57_13385</name>
</gene>
<dbReference type="GO" id="GO:0007165">
    <property type="term" value="P:signal transduction"/>
    <property type="evidence" value="ECO:0007669"/>
    <property type="project" value="UniProtKB-KW"/>
</dbReference>
<comment type="subcellular location">
    <subcellularLocation>
        <location evidence="1">Cell inner membrane</location>
        <topology evidence="1">Multi-pass membrane protein</topology>
    </subcellularLocation>
</comment>
<keyword evidence="6" id="KW-0175">Coiled coil</keyword>
<dbReference type="Gene3D" id="3.30.450.20">
    <property type="entry name" value="PAS domain"/>
    <property type="match status" value="2"/>
</dbReference>
<evidence type="ECO:0000256" key="7">
    <source>
        <dbReference type="SAM" id="Phobius"/>
    </source>
</evidence>
<feature type="domain" description="T-SNARE coiled-coil homology" evidence="9">
    <location>
        <begin position="598"/>
        <end position="660"/>
    </location>
</feature>